<dbReference type="Pfam" id="PF04970">
    <property type="entry name" value="LRAT"/>
    <property type="match status" value="1"/>
</dbReference>
<dbReference type="InterPro" id="IPR007053">
    <property type="entry name" value="LRAT_dom"/>
</dbReference>
<dbReference type="PANTHER" id="PTHR13943">
    <property type="entry name" value="HRAS-LIKE SUPPRESSOR - RELATED"/>
    <property type="match status" value="1"/>
</dbReference>
<dbReference type="GO" id="GO:0070292">
    <property type="term" value="P:N-acylphosphatidylethanolamine metabolic process"/>
    <property type="evidence" value="ECO:0007669"/>
    <property type="project" value="TreeGrafter"/>
</dbReference>
<dbReference type="GO" id="GO:0005737">
    <property type="term" value="C:cytoplasm"/>
    <property type="evidence" value="ECO:0007669"/>
    <property type="project" value="TreeGrafter"/>
</dbReference>
<comment type="similarity">
    <text evidence="1">Belongs to the H-rev107 family.</text>
</comment>
<keyword evidence="2" id="KW-0808">Transferase</keyword>
<evidence type="ECO:0000313" key="6">
    <source>
        <dbReference type="EMBL" id="CAH2330178.1"/>
    </source>
</evidence>
<dbReference type="PANTHER" id="PTHR13943:SF31">
    <property type="entry name" value="PHOSPHOLIPASE A AND ACYLTRANSFERASE 3"/>
    <property type="match status" value="1"/>
</dbReference>
<dbReference type="GO" id="GO:0016410">
    <property type="term" value="F:N-acyltransferase activity"/>
    <property type="evidence" value="ECO:0007669"/>
    <property type="project" value="TreeGrafter"/>
</dbReference>
<keyword evidence="3" id="KW-0378">Hydrolase</keyword>
<evidence type="ECO:0000256" key="3">
    <source>
        <dbReference type="ARBA" id="ARBA00022801"/>
    </source>
</evidence>
<accession>A0AAD1TNA7</accession>
<evidence type="ECO:0000256" key="4">
    <source>
        <dbReference type="ARBA" id="ARBA00023098"/>
    </source>
</evidence>
<proteinExistence type="inferred from homology"/>
<evidence type="ECO:0000259" key="5">
    <source>
        <dbReference type="PROSITE" id="PS51934"/>
    </source>
</evidence>
<evidence type="ECO:0000256" key="1">
    <source>
        <dbReference type="ARBA" id="ARBA00007824"/>
    </source>
</evidence>
<protein>
    <recommendedName>
        <fullName evidence="5">LRAT domain-containing protein</fullName>
    </recommendedName>
</protein>
<evidence type="ECO:0000313" key="7">
    <source>
        <dbReference type="Proteomes" id="UP001295444"/>
    </source>
</evidence>
<dbReference type="EMBL" id="CAKOES020000325">
    <property type="protein sequence ID" value="CAH2330178.1"/>
    <property type="molecule type" value="Genomic_DNA"/>
</dbReference>
<evidence type="ECO:0000256" key="2">
    <source>
        <dbReference type="ARBA" id="ARBA00022679"/>
    </source>
</evidence>
<name>A0AAD1TNA7_PELCU</name>
<gene>
    <name evidence="6" type="ORF">PECUL_23A041930</name>
</gene>
<organism evidence="6 7">
    <name type="scientific">Pelobates cultripes</name>
    <name type="common">Western spadefoot toad</name>
    <dbReference type="NCBI Taxonomy" id="61616"/>
    <lineage>
        <taxon>Eukaryota</taxon>
        <taxon>Metazoa</taxon>
        <taxon>Chordata</taxon>
        <taxon>Craniata</taxon>
        <taxon>Vertebrata</taxon>
        <taxon>Euteleostomi</taxon>
        <taxon>Amphibia</taxon>
        <taxon>Batrachia</taxon>
        <taxon>Anura</taxon>
        <taxon>Pelobatoidea</taxon>
        <taxon>Pelobatidae</taxon>
        <taxon>Pelobates</taxon>
    </lineage>
</organism>
<feature type="domain" description="LRAT" evidence="5">
    <location>
        <begin position="13"/>
        <end position="93"/>
    </location>
</feature>
<keyword evidence="4" id="KW-0443">Lipid metabolism</keyword>
<dbReference type="Proteomes" id="UP001295444">
    <property type="component" value="Unassembled WGS sequence"/>
</dbReference>
<dbReference type="PROSITE" id="PS51934">
    <property type="entry name" value="LRAT"/>
    <property type="match status" value="1"/>
</dbReference>
<dbReference type="GO" id="GO:0008970">
    <property type="term" value="F:phospholipase A1 activity"/>
    <property type="evidence" value="ECO:0007669"/>
    <property type="project" value="TreeGrafter"/>
</dbReference>
<dbReference type="GO" id="GO:0004623">
    <property type="term" value="F:phospholipase A2 activity"/>
    <property type="evidence" value="ECO:0007669"/>
    <property type="project" value="TreeGrafter"/>
</dbReference>
<keyword evidence="7" id="KW-1185">Reference proteome</keyword>
<dbReference type="AlphaFoldDB" id="A0AAD1TNA7"/>
<dbReference type="Gene3D" id="3.90.1720.10">
    <property type="entry name" value="endopeptidase domain like (from Nostoc punctiforme)"/>
    <property type="match status" value="1"/>
</dbReference>
<dbReference type="InterPro" id="IPR051496">
    <property type="entry name" value="H-rev107_PLA/AT"/>
</dbReference>
<feature type="non-terminal residue" evidence="6">
    <location>
        <position position="1"/>
    </location>
</feature>
<reference evidence="6" key="1">
    <citation type="submission" date="2022-03" db="EMBL/GenBank/DDBJ databases">
        <authorList>
            <person name="Alioto T."/>
            <person name="Alioto T."/>
            <person name="Gomez Garrido J."/>
        </authorList>
    </citation>
    <scope>NUCLEOTIDE SEQUENCE</scope>
</reference>
<sequence length="93" mass="10414">MPLVGPYPEPGDLIEFFRTVYQHWGIYVGSGHVVHLTVYSGLDNCLAEEAVPGSVQFIRLHSALLNFHIDSSYLTPIQRLVSFQRSSLYPAGH</sequence>
<comment type="caution">
    <text evidence="6">The sequence shown here is derived from an EMBL/GenBank/DDBJ whole genome shotgun (WGS) entry which is preliminary data.</text>
</comment>